<dbReference type="Gene3D" id="3.90.226.10">
    <property type="entry name" value="2-enoyl-CoA Hydratase, Chain A, domain 1"/>
    <property type="match status" value="1"/>
</dbReference>
<dbReference type="GO" id="GO:0004252">
    <property type="term" value="F:serine-type endopeptidase activity"/>
    <property type="evidence" value="ECO:0007669"/>
    <property type="project" value="InterPro"/>
</dbReference>
<evidence type="ECO:0000256" key="1">
    <source>
        <dbReference type="ARBA" id="ARBA00007039"/>
    </source>
</evidence>
<dbReference type="AlphaFoldDB" id="A0A6M3L515"/>
<organism evidence="2">
    <name type="scientific">viral metagenome</name>
    <dbReference type="NCBI Taxonomy" id="1070528"/>
    <lineage>
        <taxon>unclassified sequences</taxon>
        <taxon>metagenomes</taxon>
        <taxon>organismal metagenomes</taxon>
    </lineage>
</organism>
<dbReference type="PANTHER" id="PTHR10381">
    <property type="entry name" value="ATP-DEPENDENT CLP PROTEASE PROTEOLYTIC SUBUNIT"/>
    <property type="match status" value="1"/>
</dbReference>
<dbReference type="SUPFAM" id="SSF52096">
    <property type="entry name" value="ClpP/crotonase"/>
    <property type="match status" value="1"/>
</dbReference>
<keyword evidence="2" id="KW-0378">Hydrolase</keyword>
<dbReference type="GO" id="GO:0006515">
    <property type="term" value="P:protein quality control for misfolded or incompletely synthesized proteins"/>
    <property type="evidence" value="ECO:0007669"/>
    <property type="project" value="TreeGrafter"/>
</dbReference>
<dbReference type="PANTHER" id="PTHR10381:SF11">
    <property type="entry name" value="ATP-DEPENDENT CLP PROTEASE PROTEOLYTIC SUBUNIT, MITOCHONDRIAL"/>
    <property type="match status" value="1"/>
</dbReference>
<dbReference type="GO" id="GO:0051117">
    <property type="term" value="F:ATPase binding"/>
    <property type="evidence" value="ECO:0007669"/>
    <property type="project" value="TreeGrafter"/>
</dbReference>
<dbReference type="GO" id="GO:0004176">
    <property type="term" value="F:ATP-dependent peptidase activity"/>
    <property type="evidence" value="ECO:0007669"/>
    <property type="project" value="InterPro"/>
</dbReference>
<dbReference type="InterPro" id="IPR023562">
    <property type="entry name" value="ClpP/TepA"/>
</dbReference>
<dbReference type="InterPro" id="IPR001907">
    <property type="entry name" value="ClpP"/>
</dbReference>
<accession>A0A6M3L515</accession>
<protein>
    <submittedName>
        <fullName evidence="2">Putative protease</fullName>
    </submittedName>
</protein>
<sequence length="156" mass="17539">MDAHNYLLALDTFNHDPIKIIITSGGGELDSAFLLYDTIKLIQSPVYTLGRYCASAAALILAAGDKRYLMPHAKVMLHLPSSQNYGDTRDLEIQHTQAKLYRDKMVEIIQACGVKKSSQEILLEIDREFWLDPKEAIGFGLADEVITKETLAEWLK</sequence>
<dbReference type="Pfam" id="PF00574">
    <property type="entry name" value="CLP_protease"/>
    <property type="match status" value="1"/>
</dbReference>
<dbReference type="EMBL" id="MT142791">
    <property type="protein sequence ID" value="QJA88611.1"/>
    <property type="molecule type" value="Genomic_DNA"/>
</dbReference>
<dbReference type="InterPro" id="IPR029045">
    <property type="entry name" value="ClpP/crotonase-like_dom_sf"/>
</dbReference>
<proteinExistence type="inferred from homology"/>
<evidence type="ECO:0000313" key="2">
    <source>
        <dbReference type="EMBL" id="QJA88611.1"/>
    </source>
</evidence>
<reference evidence="2" key="1">
    <citation type="submission" date="2020-03" db="EMBL/GenBank/DDBJ databases">
        <title>The deep terrestrial virosphere.</title>
        <authorList>
            <person name="Holmfeldt K."/>
            <person name="Nilsson E."/>
            <person name="Simone D."/>
            <person name="Lopez-Fernandez M."/>
            <person name="Wu X."/>
            <person name="de Brujin I."/>
            <person name="Lundin D."/>
            <person name="Andersson A."/>
            <person name="Bertilsson S."/>
            <person name="Dopson M."/>
        </authorList>
    </citation>
    <scope>NUCLEOTIDE SEQUENCE</scope>
    <source>
        <strain evidence="2">MM415B02730</strain>
    </source>
</reference>
<keyword evidence="2" id="KW-0645">Protease</keyword>
<name>A0A6M3L515_9ZZZZ</name>
<comment type="similarity">
    <text evidence="1">Belongs to the peptidase S14 family.</text>
</comment>
<gene>
    <name evidence="2" type="ORF">MM415B02730_0016</name>
</gene>
<dbReference type="GO" id="GO:0009368">
    <property type="term" value="C:endopeptidase Clp complex"/>
    <property type="evidence" value="ECO:0007669"/>
    <property type="project" value="TreeGrafter"/>
</dbReference>
<dbReference type="PRINTS" id="PR00127">
    <property type="entry name" value="CLPPROTEASEP"/>
</dbReference>